<dbReference type="EMBL" id="LEKV01003398">
    <property type="protein sequence ID" value="KVI00169.1"/>
    <property type="molecule type" value="Genomic_DNA"/>
</dbReference>
<name>A0A103Y0B2_CYNCS</name>
<comment type="caution">
    <text evidence="1">The sequence shown here is derived from an EMBL/GenBank/DDBJ whole genome shotgun (WGS) entry which is preliminary data.</text>
</comment>
<organism evidence="1 2">
    <name type="scientific">Cynara cardunculus var. scolymus</name>
    <name type="common">Globe artichoke</name>
    <name type="synonym">Cynara scolymus</name>
    <dbReference type="NCBI Taxonomy" id="59895"/>
    <lineage>
        <taxon>Eukaryota</taxon>
        <taxon>Viridiplantae</taxon>
        <taxon>Streptophyta</taxon>
        <taxon>Embryophyta</taxon>
        <taxon>Tracheophyta</taxon>
        <taxon>Spermatophyta</taxon>
        <taxon>Magnoliopsida</taxon>
        <taxon>eudicotyledons</taxon>
        <taxon>Gunneridae</taxon>
        <taxon>Pentapetalae</taxon>
        <taxon>asterids</taxon>
        <taxon>campanulids</taxon>
        <taxon>Asterales</taxon>
        <taxon>Asteraceae</taxon>
        <taxon>Carduoideae</taxon>
        <taxon>Cardueae</taxon>
        <taxon>Carduinae</taxon>
        <taxon>Cynara</taxon>
    </lineage>
</organism>
<evidence type="ECO:0000313" key="1">
    <source>
        <dbReference type="EMBL" id="KVI00169.1"/>
    </source>
</evidence>
<dbReference type="Proteomes" id="UP000243975">
    <property type="component" value="Unassembled WGS sequence"/>
</dbReference>
<dbReference type="AlphaFoldDB" id="A0A103Y0B2"/>
<dbReference type="Gramene" id="KVI00169">
    <property type="protein sequence ID" value="KVI00169"/>
    <property type="gene ID" value="Ccrd_021572"/>
</dbReference>
<accession>A0A103Y0B2</accession>
<reference evidence="1 2" key="1">
    <citation type="journal article" date="2016" name="Sci. Rep.">
        <title>The genome sequence of the outbreeding globe artichoke constructed de novo incorporating a phase-aware low-pass sequencing strategy of F1 progeny.</title>
        <authorList>
            <person name="Scaglione D."/>
            <person name="Reyes-Chin-Wo S."/>
            <person name="Acquadro A."/>
            <person name="Froenicke L."/>
            <person name="Portis E."/>
            <person name="Beitel C."/>
            <person name="Tirone M."/>
            <person name="Mauro R."/>
            <person name="Lo Monaco A."/>
            <person name="Mauromicale G."/>
            <person name="Faccioli P."/>
            <person name="Cattivelli L."/>
            <person name="Rieseberg L."/>
            <person name="Michelmore R."/>
            <person name="Lanteri S."/>
        </authorList>
    </citation>
    <scope>NUCLEOTIDE SEQUENCE [LARGE SCALE GENOMIC DNA]</scope>
    <source>
        <strain evidence="1">2C</strain>
    </source>
</reference>
<protein>
    <submittedName>
        <fullName evidence="1">Uncharacterized protein</fullName>
    </submittedName>
</protein>
<gene>
    <name evidence="1" type="ORF">Ccrd_021572</name>
</gene>
<sequence>MILWGIWNPINEISWNNNTRSTTQIVRGALELHGDWVKELQFVAQKPPLDFLKCNTDAATFENNSSIGLPLSFKTLTESL</sequence>
<proteinExistence type="predicted"/>
<evidence type="ECO:0000313" key="2">
    <source>
        <dbReference type="Proteomes" id="UP000243975"/>
    </source>
</evidence>
<keyword evidence="2" id="KW-1185">Reference proteome</keyword>